<dbReference type="Proteomes" id="UP000298663">
    <property type="component" value="Unassembled WGS sequence"/>
</dbReference>
<dbReference type="AlphaFoldDB" id="A0A4U8V4M8"/>
<dbReference type="EMBL" id="AZBU02000001">
    <property type="protein sequence ID" value="TMS39237.1"/>
    <property type="molecule type" value="Genomic_DNA"/>
</dbReference>
<proteinExistence type="predicted"/>
<reference evidence="1 2" key="1">
    <citation type="journal article" date="2015" name="Genome Biol.">
        <title>Comparative genomics of Steinernema reveals deeply conserved gene regulatory networks.</title>
        <authorList>
            <person name="Dillman A.R."/>
            <person name="Macchietto M."/>
            <person name="Porter C.F."/>
            <person name="Rogers A."/>
            <person name="Williams B."/>
            <person name="Antoshechkin I."/>
            <person name="Lee M.M."/>
            <person name="Goodwin Z."/>
            <person name="Lu X."/>
            <person name="Lewis E.E."/>
            <person name="Goodrich-Blair H."/>
            <person name="Stock S.P."/>
            <person name="Adams B.J."/>
            <person name="Sternberg P.W."/>
            <person name="Mortazavi A."/>
        </authorList>
    </citation>
    <scope>NUCLEOTIDE SEQUENCE [LARGE SCALE GENOMIC DNA]</scope>
    <source>
        <strain evidence="1 2">ALL</strain>
    </source>
</reference>
<organism evidence="1 2">
    <name type="scientific">Steinernema carpocapsae</name>
    <name type="common">Entomopathogenic nematode</name>
    <dbReference type="NCBI Taxonomy" id="34508"/>
    <lineage>
        <taxon>Eukaryota</taxon>
        <taxon>Metazoa</taxon>
        <taxon>Ecdysozoa</taxon>
        <taxon>Nematoda</taxon>
        <taxon>Chromadorea</taxon>
        <taxon>Rhabditida</taxon>
        <taxon>Tylenchina</taxon>
        <taxon>Panagrolaimomorpha</taxon>
        <taxon>Strongyloidoidea</taxon>
        <taxon>Steinernematidae</taxon>
        <taxon>Steinernema</taxon>
    </lineage>
</organism>
<sequence length="265" mass="31227">MQYVPPAFYDDLAMHLPSNQLEEFADEPTTSSMIASIFREHATRRTLYRMYIWTNDDGVIFSCFSKYFRYWLPTNDRTLYKFPLHETAGLPNRFIRYKEIVLEAQPPRTEFDENLYIVNEMQLAYILRHVLINMDPEIKLAVSYTPRFFPYRERMPAIYLGQSPIYQFNFRHILIPAHLTGSLEMLERLAAGGQLKTVDIEGPWKDSLCNVIISFARNNPLEILNGNYASEITVEFLKELADIWKRKGFEIEINVPFRRRHPPCA</sequence>
<keyword evidence="2" id="KW-1185">Reference proteome</keyword>
<name>A0A4U8V4M8_STECR</name>
<gene>
    <name evidence="1" type="ORF">L596_005793</name>
</gene>
<protein>
    <submittedName>
        <fullName evidence="1">Uncharacterized protein</fullName>
    </submittedName>
</protein>
<evidence type="ECO:0000313" key="1">
    <source>
        <dbReference type="EMBL" id="TMS39237.1"/>
    </source>
</evidence>
<comment type="caution">
    <text evidence="1">The sequence shown here is derived from an EMBL/GenBank/DDBJ whole genome shotgun (WGS) entry which is preliminary data.</text>
</comment>
<accession>A0A4U8V4M8</accession>
<reference evidence="1 2" key="2">
    <citation type="journal article" date="2019" name="G3 (Bethesda)">
        <title>Hybrid Assembly of the Genome of the Entomopathogenic Nematode Steinernema carpocapsae Identifies the X-Chromosome.</title>
        <authorList>
            <person name="Serra L."/>
            <person name="Macchietto M."/>
            <person name="Macias-Munoz A."/>
            <person name="McGill C.J."/>
            <person name="Rodriguez I.M."/>
            <person name="Rodriguez B."/>
            <person name="Murad R."/>
            <person name="Mortazavi A."/>
        </authorList>
    </citation>
    <scope>NUCLEOTIDE SEQUENCE [LARGE SCALE GENOMIC DNA]</scope>
    <source>
        <strain evidence="1 2">ALL</strain>
    </source>
</reference>
<evidence type="ECO:0000313" key="2">
    <source>
        <dbReference type="Proteomes" id="UP000298663"/>
    </source>
</evidence>